<dbReference type="NCBIfam" id="TIGR03302">
    <property type="entry name" value="OM_YfiO"/>
    <property type="match status" value="1"/>
</dbReference>
<dbReference type="EMBL" id="FQYP01000005">
    <property type="protein sequence ID" value="SHJ04425.1"/>
    <property type="molecule type" value="Genomic_DNA"/>
</dbReference>
<evidence type="ECO:0000259" key="4">
    <source>
        <dbReference type="Pfam" id="PF13525"/>
    </source>
</evidence>
<evidence type="ECO:0000256" key="2">
    <source>
        <dbReference type="ARBA" id="ARBA00023136"/>
    </source>
</evidence>
<organism evidence="5 6">
    <name type="scientific">Aquimarina spongiae</name>
    <dbReference type="NCBI Taxonomy" id="570521"/>
    <lineage>
        <taxon>Bacteria</taxon>
        <taxon>Pseudomonadati</taxon>
        <taxon>Bacteroidota</taxon>
        <taxon>Flavobacteriia</taxon>
        <taxon>Flavobacteriales</taxon>
        <taxon>Flavobacteriaceae</taxon>
        <taxon>Aquimarina</taxon>
    </lineage>
</organism>
<evidence type="ECO:0000256" key="3">
    <source>
        <dbReference type="ARBA" id="ARBA00023237"/>
    </source>
</evidence>
<gene>
    <name evidence="5" type="ORF">SAMN04488508_10548</name>
</gene>
<dbReference type="STRING" id="570521.SAMN04488508_10548"/>
<dbReference type="SUPFAM" id="SSF48452">
    <property type="entry name" value="TPR-like"/>
    <property type="match status" value="1"/>
</dbReference>
<dbReference type="InterPro" id="IPR039565">
    <property type="entry name" value="BamD-like"/>
</dbReference>
<dbReference type="InterPro" id="IPR011990">
    <property type="entry name" value="TPR-like_helical_dom_sf"/>
</dbReference>
<reference evidence="6" key="1">
    <citation type="submission" date="2016-11" db="EMBL/GenBank/DDBJ databases">
        <authorList>
            <person name="Varghese N."/>
            <person name="Submissions S."/>
        </authorList>
    </citation>
    <scope>NUCLEOTIDE SEQUENCE [LARGE SCALE GENOMIC DNA]</scope>
    <source>
        <strain evidence="6">DSM 22623</strain>
    </source>
</reference>
<proteinExistence type="predicted"/>
<dbReference type="Gene3D" id="1.25.40.10">
    <property type="entry name" value="Tetratricopeptide repeat domain"/>
    <property type="match status" value="1"/>
</dbReference>
<accession>A0A1M6G343</accession>
<keyword evidence="2" id="KW-0472">Membrane</keyword>
<name>A0A1M6G343_9FLAO</name>
<dbReference type="InterPro" id="IPR017689">
    <property type="entry name" value="BamD"/>
</dbReference>
<feature type="domain" description="Outer membrane lipoprotein BamD-like" evidence="4">
    <location>
        <begin position="34"/>
        <end position="221"/>
    </location>
</feature>
<sequence>MPDVFLPMKRLLYLLIFILFLGSCSEYQKVVREDDVAAKYKMAEELYKEGRYKKALRLFEQIVPQYRGKPQAERIMYYYADTYYQLEDYYLSGYQFDRFTKSYPRSDKKEEAAFKGARSYYFLSPRSSLDQEETTQAIEKLQTYINAYPESENLKEANAMVAELREKKEKKAYEVAKQYHHRRDYKVAISAFDNYLVDYPGSIFREKVLYYKLESEYLLAIGSYESLVKERLETAQGFYSNYKKYYKEGEYTQKAEEIAEDIKVRLEQIN</sequence>
<evidence type="ECO:0000256" key="1">
    <source>
        <dbReference type="ARBA" id="ARBA00022729"/>
    </source>
</evidence>
<dbReference type="AlphaFoldDB" id="A0A1M6G343"/>
<keyword evidence="6" id="KW-1185">Reference proteome</keyword>
<keyword evidence="1" id="KW-0732">Signal</keyword>
<dbReference type="Pfam" id="PF13525">
    <property type="entry name" value="YfiO"/>
    <property type="match status" value="1"/>
</dbReference>
<evidence type="ECO:0000313" key="5">
    <source>
        <dbReference type="EMBL" id="SHJ04425.1"/>
    </source>
</evidence>
<keyword evidence="3" id="KW-0998">Cell outer membrane</keyword>
<dbReference type="Proteomes" id="UP000184432">
    <property type="component" value="Unassembled WGS sequence"/>
</dbReference>
<protein>
    <submittedName>
        <fullName evidence="5">Beta-barrel assembly machine subunit BamD</fullName>
    </submittedName>
</protein>
<evidence type="ECO:0000313" key="6">
    <source>
        <dbReference type="Proteomes" id="UP000184432"/>
    </source>
</evidence>